<evidence type="ECO:0000313" key="3">
    <source>
        <dbReference type="Proteomes" id="UP000555103"/>
    </source>
</evidence>
<comment type="caution">
    <text evidence="2">The sequence shown here is derived from an EMBL/GenBank/DDBJ whole genome shotgun (WGS) entry which is preliminary data.</text>
</comment>
<organism evidence="2 3">
    <name type="scientific">Dysgonomonas hofstadii</name>
    <dbReference type="NCBI Taxonomy" id="637886"/>
    <lineage>
        <taxon>Bacteria</taxon>
        <taxon>Pseudomonadati</taxon>
        <taxon>Bacteroidota</taxon>
        <taxon>Bacteroidia</taxon>
        <taxon>Bacteroidales</taxon>
        <taxon>Dysgonomonadaceae</taxon>
        <taxon>Dysgonomonas</taxon>
    </lineage>
</organism>
<name>A0A840CYU5_9BACT</name>
<dbReference type="PROSITE" id="PS51257">
    <property type="entry name" value="PROKAR_LIPOPROTEIN"/>
    <property type="match status" value="1"/>
</dbReference>
<evidence type="ECO:0000256" key="1">
    <source>
        <dbReference type="SAM" id="MobiDB-lite"/>
    </source>
</evidence>
<dbReference type="Proteomes" id="UP000555103">
    <property type="component" value="Unassembled WGS sequence"/>
</dbReference>
<dbReference type="AlphaFoldDB" id="A0A840CYU5"/>
<sequence>MKKYIVFIFSCILIGGIITSCGSKPKTEENNQTGTTTTQVSTEPAKDKYKKIAEKLNKEMPMVIPGGLRMDKAEAVSKREFRYKYTFTKEPAVSAEEFIRNTKPALTLGLQPMKDMDDFRKDKIILIYSYHKMDGSLFAEIRLNPEEYTK</sequence>
<protein>
    <recommendedName>
        <fullName evidence="4">Lipoprotein</fullName>
    </recommendedName>
</protein>
<accession>A0A840CYU5</accession>
<dbReference type="EMBL" id="JACIEP010000011">
    <property type="protein sequence ID" value="MBB4037113.1"/>
    <property type="molecule type" value="Genomic_DNA"/>
</dbReference>
<feature type="region of interest" description="Disordered" evidence="1">
    <location>
        <begin position="23"/>
        <end position="44"/>
    </location>
</feature>
<dbReference type="RefSeq" id="WP_183307978.1">
    <property type="nucleotide sequence ID" value="NZ_JACIEP010000011.1"/>
</dbReference>
<evidence type="ECO:0000313" key="2">
    <source>
        <dbReference type="EMBL" id="MBB4037113.1"/>
    </source>
</evidence>
<gene>
    <name evidence="2" type="ORF">GGR21_003028</name>
</gene>
<reference evidence="2 3" key="1">
    <citation type="submission" date="2020-08" db="EMBL/GenBank/DDBJ databases">
        <title>Genomic Encyclopedia of Type Strains, Phase IV (KMG-IV): sequencing the most valuable type-strain genomes for metagenomic binning, comparative biology and taxonomic classification.</title>
        <authorList>
            <person name="Goeker M."/>
        </authorList>
    </citation>
    <scope>NUCLEOTIDE SEQUENCE [LARGE SCALE GENOMIC DNA]</scope>
    <source>
        <strain evidence="2 3">DSM 104969</strain>
    </source>
</reference>
<keyword evidence="3" id="KW-1185">Reference proteome</keyword>
<proteinExistence type="predicted"/>
<evidence type="ECO:0008006" key="4">
    <source>
        <dbReference type="Google" id="ProtNLM"/>
    </source>
</evidence>
<feature type="compositionally biased region" description="Low complexity" evidence="1">
    <location>
        <begin position="30"/>
        <end position="39"/>
    </location>
</feature>